<comment type="caution">
    <text evidence="2">The sequence shown here is derived from an EMBL/GenBank/DDBJ whole genome shotgun (WGS) entry which is preliminary data.</text>
</comment>
<evidence type="ECO:0000256" key="1">
    <source>
        <dbReference type="SAM" id="Phobius"/>
    </source>
</evidence>
<keyword evidence="1" id="KW-0812">Transmembrane</keyword>
<evidence type="ECO:0000313" key="3">
    <source>
        <dbReference type="Proteomes" id="UP001175271"/>
    </source>
</evidence>
<protein>
    <submittedName>
        <fullName evidence="2">Uncharacterized protein</fullName>
    </submittedName>
</protein>
<keyword evidence="1" id="KW-1133">Transmembrane helix</keyword>
<accession>A0AA39M9I8</accession>
<feature type="transmembrane region" description="Helical" evidence="1">
    <location>
        <begin position="32"/>
        <end position="54"/>
    </location>
</feature>
<reference evidence="2" key="1">
    <citation type="submission" date="2023-06" db="EMBL/GenBank/DDBJ databases">
        <title>Genomic analysis of the entomopathogenic nematode Steinernema hermaphroditum.</title>
        <authorList>
            <person name="Schwarz E.M."/>
            <person name="Heppert J.K."/>
            <person name="Baniya A."/>
            <person name="Schwartz H.T."/>
            <person name="Tan C.-H."/>
            <person name="Antoshechkin I."/>
            <person name="Sternberg P.W."/>
            <person name="Goodrich-Blair H."/>
            <person name="Dillman A.R."/>
        </authorList>
    </citation>
    <scope>NUCLEOTIDE SEQUENCE</scope>
    <source>
        <strain evidence="2">PS9179</strain>
        <tissue evidence="2">Whole animal</tissue>
    </source>
</reference>
<dbReference type="Proteomes" id="UP001175271">
    <property type="component" value="Unassembled WGS sequence"/>
</dbReference>
<organism evidence="2 3">
    <name type="scientific">Steinernema hermaphroditum</name>
    <dbReference type="NCBI Taxonomy" id="289476"/>
    <lineage>
        <taxon>Eukaryota</taxon>
        <taxon>Metazoa</taxon>
        <taxon>Ecdysozoa</taxon>
        <taxon>Nematoda</taxon>
        <taxon>Chromadorea</taxon>
        <taxon>Rhabditida</taxon>
        <taxon>Tylenchina</taxon>
        <taxon>Panagrolaimomorpha</taxon>
        <taxon>Strongyloidoidea</taxon>
        <taxon>Steinernematidae</taxon>
        <taxon>Steinernema</taxon>
    </lineage>
</organism>
<gene>
    <name evidence="2" type="ORF">QR680_009785</name>
</gene>
<dbReference type="EMBL" id="JAUCMV010000001">
    <property type="protein sequence ID" value="KAK0426586.1"/>
    <property type="molecule type" value="Genomic_DNA"/>
</dbReference>
<dbReference type="AlphaFoldDB" id="A0AA39M9I8"/>
<keyword evidence="1" id="KW-0472">Membrane</keyword>
<evidence type="ECO:0000313" key="2">
    <source>
        <dbReference type="EMBL" id="KAK0426586.1"/>
    </source>
</evidence>
<sequence length="110" mass="13612">MSLRRVRHFDNELVRCEVEKARIRTLVHRTALFYRFCGHLGYVFILSSLFVLFYKFRLIVDRCQSNRKLVEKYFLRRRWNTAILQVFYNSSRKSRASMRRRRKTVEIKFI</sequence>
<proteinExistence type="predicted"/>
<name>A0AA39M9I8_9BILA</name>
<keyword evidence="3" id="KW-1185">Reference proteome</keyword>